<dbReference type="InterPro" id="IPR007055">
    <property type="entry name" value="BON_dom"/>
</dbReference>
<organism evidence="7 8">
    <name type="scientific">Salinihabitans flavidus</name>
    <dbReference type="NCBI Taxonomy" id="569882"/>
    <lineage>
        <taxon>Bacteria</taxon>
        <taxon>Pseudomonadati</taxon>
        <taxon>Pseudomonadota</taxon>
        <taxon>Alphaproteobacteria</taxon>
        <taxon>Rhodobacterales</taxon>
        <taxon>Roseobacteraceae</taxon>
        <taxon>Salinihabitans</taxon>
    </lineage>
</organism>
<dbReference type="PANTHER" id="PTHR30329:SF21">
    <property type="entry name" value="LIPOPROTEIN YIAD-RELATED"/>
    <property type="match status" value="1"/>
</dbReference>
<dbReference type="PANTHER" id="PTHR30329">
    <property type="entry name" value="STATOR ELEMENT OF FLAGELLAR MOTOR COMPLEX"/>
    <property type="match status" value="1"/>
</dbReference>
<feature type="compositionally biased region" description="Polar residues" evidence="5">
    <location>
        <begin position="639"/>
        <end position="651"/>
    </location>
</feature>
<dbReference type="InterPro" id="IPR006665">
    <property type="entry name" value="OmpA-like"/>
</dbReference>
<comment type="subcellular location">
    <subcellularLocation>
        <location evidence="1">Cell outer membrane</location>
    </subcellularLocation>
</comment>
<dbReference type="InterPro" id="IPR036737">
    <property type="entry name" value="OmpA-like_sf"/>
</dbReference>
<evidence type="ECO:0000256" key="3">
    <source>
        <dbReference type="ARBA" id="ARBA00023237"/>
    </source>
</evidence>
<evidence type="ECO:0000256" key="2">
    <source>
        <dbReference type="ARBA" id="ARBA00023136"/>
    </source>
</evidence>
<dbReference type="SUPFAM" id="SSF103088">
    <property type="entry name" value="OmpA-like"/>
    <property type="match status" value="1"/>
</dbReference>
<feature type="compositionally biased region" description="Acidic residues" evidence="5">
    <location>
        <begin position="623"/>
        <end position="638"/>
    </location>
</feature>
<evidence type="ECO:0000256" key="1">
    <source>
        <dbReference type="ARBA" id="ARBA00004442"/>
    </source>
</evidence>
<dbReference type="EMBL" id="FODS01000011">
    <property type="protein sequence ID" value="SEO75108.1"/>
    <property type="molecule type" value="Genomic_DNA"/>
</dbReference>
<proteinExistence type="predicted"/>
<dbReference type="PRINTS" id="PR01021">
    <property type="entry name" value="OMPADOMAIN"/>
</dbReference>
<name>A0A1H8S9Y9_9RHOB</name>
<keyword evidence="3" id="KW-0998">Cell outer membrane</keyword>
<accession>A0A1H8S9Y9</accession>
<evidence type="ECO:0000259" key="6">
    <source>
        <dbReference type="PROSITE" id="PS51123"/>
    </source>
</evidence>
<dbReference type="CDD" id="cd07185">
    <property type="entry name" value="OmpA_C-like"/>
    <property type="match status" value="1"/>
</dbReference>
<dbReference type="Gene3D" id="3.40.1520.20">
    <property type="match status" value="3"/>
</dbReference>
<feature type="region of interest" description="Disordered" evidence="5">
    <location>
        <begin position="599"/>
        <end position="684"/>
    </location>
</feature>
<protein>
    <submittedName>
        <fullName evidence="7">OmpA-OmpF porin, OOP family</fullName>
    </submittedName>
</protein>
<sequence>MRLSSLAIVIATFALAAIFSLVAASISATVIEDSSRAEVKQALDREGLDWAEVHAEGLQVFIAGTAPSEATRFKAISTAGGVVDAARVIDDIQVEAPKALAAPDYSIEILRNDAGVSLIGLMPESSDRNAILRRMHRLSGDGRVSDFLETAQYDVPEGWDMALSYAMEAMEELPRAKISIRPGRVVITAMSDSQEDRRRLERSLNASAPSGLRLALSISAPRPVITPFALRFVIESEGQARFDACSADTEEARSRILDAARKAGLSNGADCTIGLGVPSPHWAEAAEQALLALAEIGEGSVTFSDADISLVAAESTPQERFDRVTGKLDSALPDLFALHAVLPEPEVETTGTSEFIATLSPEGMVQLRGRLRGDISRRTTESYAHARFGAANVHLATRQDETLPRGWEVRVLAGLDALSRLHNGALRMTPDSLALTGRTGDSEAKSDISRLLSEQLGEGARYRLDVTYEEALDPIAKLPTPEECEARIDAVLAERQITFEPGSGTIDRAAGKTLDQIADILRECGEIRLEIQGHTDSQGREEMNMALSQSRAQSVLSALRDRRILTGSFTAKGYGETMPIADNDTEEGREDNRRIAFVLIKPESAEEAETQDGGETGEGGPSDGDETDPSQSDTDDVSSEQTDSDANSSEVAQDAETVEEGGGSEPDSGSDGDSDQGTTADDQN</sequence>
<feature type="domain" description="OmpA-like" evidence="6">
    <location>
        <begin position="486"/>
        <end position="603"/>
    </location>
</feature>
<evidence type="ECO:0000256" key="5">
    <source>
        <dbReference type="SAM" id="MobiDB-lite"/>
    </source>
</evidence>
<evidence type="ECO:0000313" key="7">
    <source>
        <dbReference type="EMBL" id="SEO75108.1"/>
    </source>
</evidence>
<evidence type="ECO:0000256" key="4">
    <source>
        <dbReference type="PROSITE-ProRule" id="PRU00473"/>
    </source>
</evidence>
<dbReference type="Proteomes" id="UP000198893">
    <property type="component" value="Unassembled WGS sequence"/>
</dbReference>
<keyword evidence="2 4" id="KW-0472">Membrane</keyword>
<evidence type="ECO:0000313" key="8">
    <source>
        <dbReference type="Proteomes" id="UP000198893"/>
    </source>
</evidence>
<dbReference type="RefSeq" id="WP_093118201.1">
    <property type="nucleotide sequence ID" value="NZ_FODS01000011.1"/>
</dbReference>
<dbReference type="Pfam" id="PF00691">
    <property type="entry name" value="OmpA"/>
    <property type="match status" value="1"/>
</dbReference>
<dbReference type="InterPro" id="IPR006664">
    <property type="entry name" value="OMP_bac"/>
</dbReference>
<gene>
    <name evidence="7" type="ORF">SAMN04490248_11152</name>
</gene>
<reference evidence="7 8" key="1">
    <citation type="submission" date="2016-10" db="EMBL/GenBank/DDBJ databases">
        <authorList>
            <person name="de Groot N.N."/>
        </authorList>
    </citation>
    <scope>NUCLEOTIDE SEQUENCE [LARGE SCALE GENOMIC DNA]</scope>
    <source>
        <strain evidence="7 8">DSM 27842</strain>
    </source>
</reference>
<dbReference type="Gene3D" id="3.30.1330.60">
    <property type="entry name" value="OmpA-like domain"/>
    <property type="match status" value="1"/>
</dbReference>
<dbReference type="OrthoDB" id="5525824at2"/>
<dbReference type="GO" id="GO:0009279">
    <property type="term" value="C:cell outer membrane"/>
    <property type="evidence" value="ECO:0007669"/>
    <property type="project" value="UniProtKB-SubCell"/>
</dbReference>
<dbReference type="AlphaFoldDB" id="A0A1H8S9Y9"/>
<dbReference type="PROSITE" id="PS51123">
    <property type="entry name" value="OMPA_2"/>
    <property type="match status" value="1"/>
</dbReference>
<dbReference type="Pfam" id="PF04972">
    <property type="entry name" value="BON"/>
    <property type="match status" value="1"/>
</dbReference>
<dbReference type="InterPro" id="IPR050330">
    <property type="entry name" value="Bact_OuterMem_StrucFunc"/>
</dbReference>
<keyword evidence="8" id="KW-1185">Reference proteome</keyword>
<dbReference type="STRING" id="569882.SAMN04490248_11152"/>